<organism evidence="1 2">
    <name type="scientific">Thermococcus barossii</name>
    <dbReference type="NCBI Taxonomy" id="54077"/>
    <lineage>
        <taxon>Archaea</taxon>
        <taxon>Methanobacteriati</taxon>
        <taxon>Methanobacteriota</taxon>
        <taxon>Thermococci</taxon>
        <taxon>Thermococcales</taxon>
        <taxon>Thermococcaceae</taxon>
        <taxon>Thermococcus</taxon>
    </lineage>
</organism>
<dbReference type="KEGG" id="tbs:A3L01_01890"/>
<evidence type="ECO:0000313" key="1">
    <source>
        <dbReference type="EMBL" id="ASJ04181.1"/>
    </source>
</evidence>
<dbReference type="Proteomes" id="UP000250272">
    <property type="component" value="Chromosome"/>
</dbReference>
<proteinExistence type="predicted"/>
<gene>
    <name evidence="1" type="ORF">A3L01_01890</name>
</gene>
<sequence>MDHHLNDERFVVKSFAHIGLKRGGDKGLRAMTTSKHAEKMHHDDVNTHRAPRYVYPFGREDSFRKGDESPETIKYSFNKK</sequence>
<dbReference type="EMBL" id="CP015101">
    <property type="protein sequence ID" value="ASJ04181.1"/>
    <property type="molecule type" value="Genomic_DNA"/>
</dbReference>
<name>A0A2Z2MP78_9EURY</name>
<reference evidence="1 2" key="1">
    <citation type="submission" date="2016-04" db="EMBL/GenBank/DDBJ databases">
        <title>Complete genome sequence of Thermococcus barossii type strain SHCK-94.</title>
        <authorList>
            <person name="Oger P.M."/>
        </authorList>
    </citation>
    <scope>NUCLEOTIDE SEQUENCE [LARGE SCALE GENOMIC DNA]</scope>
    <source>
        <strain evidence="1 2">SHCK-94</strain>
    </source>
</reference>
<dbReference type="AlphaFoldDB" id="A0A2Z2MP78"/>
<protein>
    <submittedName>
        <fullName evidence="1">Uncharacterized protein</fullName>
    </submittedName>
</protein>
<evidence type="ECO:0000313" key="2">
    <source>
        <dbReference type="Proteomes" id="UP000250272"/>
    </source>
</evidence>
<accession>A0A2Z2MP78</accession>
<keyword evidence="2" id="KW-1185">Reference proteome</keyword>